<dbReference type="eggNOG" id="COG0384">
    <property type="taxonomic scope" value="Bacteria"/>
</dbReference>
<dbReference type="OrthoDB" id="9788221at2"/>
<evidence type="ECO:0000313" key="2">
    <source>
        <dbReference type="EMBL" id="AHM58056.1"/>
    </source>
</evidence>
<feature type="active site" evidence="1">
    <location>
        <position position="46"/>
    </location>
</feature>
<dbReference type="RefSeq" id="WP_025436903.1">
    <property type="nucleotide sequence ID" value="NZ_CP007453.1"/>
</dbReference>
<dbReference type="PANTHER" id="PTHR13774">
    <property type="entry name" value="PHENAZINE BIOSYNTHESIS PROTEIN"/>
    <property type="match status" value="1"/>
</dbReference>
<proteinExistence type="predicted"/>
<dbReference type="Gene3D" id="3.10.310.10">
    <property type="entry name" value="Diaminopimelate Epimerase, Chain A, domain 1"/>
    <property type="match status" value="2"/>
</dbReference>
<dbReference type="AlphaFoldDB" id="W8UB99"/>
<name>W8UB99_PEPAC</name>
<dbReference type="GO" id="GO:0016853">
    <property type="term" value="F:isomerase activity"/>
    <property type="evidence" value="ECO:0007669"/>
    <property type="project" value="UniProtKB-KW"/>
</dbReference>
<dbReference type="KEGG" id="eac:EAL2_808p05530"/>
<dbReference type="HOGENOM" id="CLU_048756_0_2_9"/>
<reference evidence="2 3" key="1">
    <citation type="journal article" date="2014" name="Genome Announc.">
        <title>Complete Genome Sequence of Amino Acid-Utilizing Eubacterium acidaminophilum al-2 (DSM 3953).</title>
        <authorList>
            <person name="Poehlein A."/>
            <person name="Andreesen J.R."/>
            <person name="Daniel R."/>
        </authorList>
    </citation>
    <scope>NUCLEOTIDE SEQUENCE [LARGE SCALE GENOMIC DNA]</scope>
    <source>
        <strain evidence="2 3">DSM 3953</strain>
        <plasmid evidence="3">Plasmid EAL2_808p</plasmid>
    </source>
</reference>
<keyword evidence="3" id="KW-1185">Reference proteome</keyword>
<dbReference type="EC" id="5.1.-.-" evidence="2"/>
<dbReference type="InterPro" id="IPR003719">
    <property type="entry name" value="Phenazine_PhzF-like"/>
</dbReference>
<evidence type="ECO:0000313" key="3">
    <source>
        <dbReference type="Proteomes" id="UP000019591"/>
    </source>
</evidence>
<evidence type="ECO:0000256" key="1">
    <source>
        <dbReference type="PIRSR" id="PIRSR016184-1"/>
    </source>
</evidence>
<dbReference type="SUPFAM" id="SSF54506">
    <property type="entry name" value="Diaminopimelate epimerase-like"/>
    <property type="match status" value="1"/>
</dbReference>
<geneLocation type="plasmid" evidence="2 3">
    <name>EAL2_808p</name>
</geneLocation>
<keyword evidence="2" id="KW-0413">Isomerase</keyword>
<protein>
    <submittedName>
        <fullName evidence="2">Putative isomerase</fullName>
        <ecNumber evidence="2">5.1.-.-</ecNumber>
    </submittedName>
</protein>
<dbReference type="PATRIC" id="fig|1286171.3.peg.2737"/>
<dbReference type="NCBIfam" id="TIGR00654">
    <property type="entry name" value="PhzF_family"/>
    <property type="match status" value="1"/>
</dbReference>
<organism evidence="2 3">
    <name type="scientific">Peptoclostridium acidaminophilum DSM 3953</name>
    <dbReference type="NCBI Taxonomy" id="1286171"/>
    <lineage>
        <taxon>Bacteria</taxon>
        <taxon>Bacillati</taxon>
        <taxon>Bacillota</taxon>
        <taxon>Clostridia</taxon>
        <taxon>Peptostreptococcales</taxon>
        <taxon>Peptoclostridiaceae</taxon>
        <taxon>Peptoclostridium</taxon>
    </lineage>
</organism>
<keyword evidence="2" id="KW-0614">Plasmid</keyword>
<dbReference type="EMBL" id="CP007453">
    <property type="protein sequence ID" value="AHM58056.1"/>
    <property type="molecule type" value="Genomic_DNA"/>
</dbReference>
<sequence>MRVSVKQVDAFTSYPFGGNPAGVILDSEGISRENKQRIAREMGVSETAFVHKSDKADFRIEFFSPQSEVEIYGHIVISTFHALHEAGMLPEGKEVFQMETKRGIIPVKRVFERREPVFFISQPLPMYSYVNSFATEIADALGLESDDLMDTIPSKVSTGLWWCVVGVKKLAKLRDIRPDLSKIERLSRQDDVVGITAFCFDTFARGYDYHVRSFAPIIGLDEDPACATGNGSLLSYLMKHKMIKIKPEIKLIGEQGNELKRPGCVHSIIRTSESGSLSSIEIGGSAVTMLDGTMTF</sequence>
<gene>
    <name evidence="2" type="ORF">EAL2_808p05530</name>
</gene>
<accession>W8UB99</accession>
<dbReference type="Proteomes" id="UP000019591">
    <property type="component" value="Plasmid EAL2_808p"/>
</dbReference>
<dbReference type="PIRSF" id="PIRSF016184">
    <property type="entry name" value="PhzC_PhzF"/>
    <property type="match status" value="1"/>
</dbReference>
<dbReference type="Pfam" id="PF02567">
    <property type="entry name" value="PhzC-PhzF"/>
    <property type="match status" value="1"/>
</dbReference>
<dbReference type="GO" id="GO:0005737">
    <property type="term" value="C:cytoplasm"/>
    <property type="evidence" value="ECO:0007669"/>
    <property type="project" value="TreeGrafter"/>
</dbReference>